<keyword evidence="1" id="KW-1133">Transmembrane helix</keyword>
<evidence type="ECO:0000256" key="1">
    <source>
        <dbReference type="SAM" id="Phobius"/>
    </source>
</evidence>
<accession>A0A813JT96</accession>
<name>A0A813JT96_POLGL</name>
<dbReference type="EMBL" id="CAJNNW010026581">
    <property type="protein sequence ID" value="CAE8686396.1"/>
    <property type="molecule type" value="Genomic_DNA"/>
</dbReference>
<keyword evidence="1" id="KW-0472">Membrane</keyword>
<feature type="transmembrane region" description="Helical" evidence="1">
    <location>
        <begin position="61"/>
        <end position="78"/>
    </location>
</feature>
<proteinExistence type="predicted"/>
<keyword evidence="1" id="KW-0812">Transmembrane</keyword>
<comment type="caution">
    <text evidence="2">The sequence shown here is derived from an EMBL/GenBank/DDBJ whole genome shotgun (WGS) entry which is preliminary data.</text>
</comment>
<dbReference type="Proteomes" id="UP000626109">
    <property type="component" value="Unassembled WGS sequence"/>
</dbReference>
<evidence type="ECO:0000313" key="3">
    <source>
        <dbReference type="Proteomes" id="UP000626109"/>
    </source>
</evidence>
<dbReference type="AlphaFoldDB" id="A0A813JT96"/>
<evidence type="ECO:0000313" key="2">
    <source>
        <dbReference type="EMBL" id="CAE8686396.1"/>
    </source>
</evidence>
<organism evidence="2 3">
    <name type="scientific">Polarella glacialis</name>
    <name type="common">Dinoflagellate</name>
    <dbReference type="NCBI Taxonomy" id="89957"/>
    <lineage>
        <taxon>Eukaryota</taxon>
        <taxon>Sar</taxon>
        <taxon>Alveolata</taxon>
        <taxon>Dinophyceae</taxon>
        <taxon>Suessiales</taxon>
        <taxon>Suessiaceae</taxon>
        <taxon>Polarella</taxon>
    </lineage>
</organism>
<protein>
    <submittedName>
        <fullName evidence="2">Uncharacterized protein</fullName>
    </submittedName>
</protein>
<reference evidence="2" key="1">
    <citation type="submission" date="2021-02" db="EMBL/GenBank/DDBJ databases">
        <authorList>
            <person name="Dougan E. K."/>
            <person name="Rhodes N."/>
            <person name="Thang M."/>
            <person name="Chan C."/>
        </authorList>
    </citation>
    <scope>NUCLEOTIDE SEQUENCE</scope>
</reference>
<gene>
    <name evidence="2" type="ORF">PGLA2088_LOCUS24961</name>
</gene>
<sequence>MAKKGGEEKDARFWAANVAAALLLADGTRMLTTPAASNDCTFPFVGLSLLPGVMVLNRMPYAAFIGLIASVHGLLLCPSKAADQLKAWPWALVSAGCCAFLTLTKPGRFV</sequence>